<protein>
    <recommendedName>
        <fullName evidence="2">Histidine kinase/HSP90-like ATPase domain-containing protein</fullName>
    </recommendedName>
</protein>
<reference evidence="3 4" key="1">
    <citation type="submission" date="2015-10" db="EMBL/GenBank/DDBJ databases">
        <title>Butyribacter intestini gen. nov., sp. nov., a butyric acid-producing bacterium of the family Lachnospiraceae isolated from the human faeces.</title>
        <authorList>
            <person name="Zou Y."/>
            <person name="Xue W."/>
            <person name="Luo G."/>
            <person name="Lv M."/>
        </authorList>
    </citation>
    <scope>NUCLEOTIDE SEQUENCE [LARGE SCALE GENOMIC DNA]</scope>
    <source>
        <strain evidence="3 4">TF01-11</strain>
    </source>
</reference>
<dbReference type="EMBL" id="LLKB01000005">
    <property type="protein sequence ID" value="KQC85221.1"/>
    <property type="molecule type" value="Genomic_DNA"/>
</dbReference>
<accession>A0AAW3JSF6</accession>
<feature type="domain" description="Histidine kinase/HSP90-like ATPase" evidence="2">
    <location>
        <begin position="69"/>
        <end position="104"/>
    </location>
</feature>
<feature type="compositionally biased region" description="Gly residues" evidence="1">
    <location>
        <begin position="62"/>
        <end position="75"/>
    </location>
</feature>
<dbReference type="Gene3D" id="3.30.565.10">
    <property type="entry name" value="Histidine kinase-like ATPase, C-terminal domain"/>
    <property type="match status" value="1"/>
</dbReference>
<gene>
    <name evidence="3" type="ORF">APZ18_11025</name>
</gene>
<dbReference type="AlphaFoldDB" id="A0AAW3JSF6"/>
<sequence>MRNWKGILAMGLSSALVIGTIQLVPEQTAKNANAETVNTSDNMTPPSGMPQGTPPAKPDGDTNGGPGGSAPGGSGIGLSVAKSIVTLHGGTIHAKSDDGKKIQIIIFM</sequence>
<proteinExistence type="predicted"/>
<evidence type="ECO:0000313" key="3">
    <source>
        <dbReference type="EMBL" id="KQC85221.1"/>
    </source>
</evidence>
<dbReference type="RefSeq" id="WP_055944911.1">
    <property type="nucleotide sequence ID" value="NZ_JAQDCV010000005.1"/>
</dbReference>
<dbReference type="Proteomes" id="UP000050833">
    <property type="component" value="Unassembled WGS sequence"/>
</dbReference>
<dbReference type="InterPro" id="IPR036890">
    <property type="entry name" value="HATPase_C_sf"/>
</dbReference>
<dbReference type="InterPro" id="IPR003594">
    <property type="entry name" value="HATPase_dom"/>
</dbReference>
<dbReference type="SUPFAM" id="SSF55874">
    <property type="entry name" value="ATPase domain of HSP90 chaperone/DNA topoisomerase II/histidine kinase"/>
    <property type="match status" value="1"/>
</dbReference>
<feature type="region of interest" description="Disordered" evidence="1">
    <location>
        <begin position="32"/>
        <end position="75"/>
    </location>
</feature>
<feature type="compositionally biased region" description="Polar residues" evidence="1">
    <location>
        <begin position="32"/>
        <end position="45"/>
    </location>
</feature>
<dbReference type="Pfam" id="PF02518">
    <property type="entry name" value="HATPase_c"/>
    <property type="match status" value="1"/>
</dbReference>
<evidence type="ECO:0000259" key="2">
    <source>
        <dbReference type="Pfam" id="PF02518"/>
    </source>
</evidence>
<evidence type="ECO:0000256" key="1">
    <source>
        <dbReference type="SAM" id="MobiDB-lite"/>
    </source>
</evidence>
<organism evidence="3 4">
    <name type="scientific">Butyribacter intestini</name>
    <dbReference type="NCBI Taxonomy" id="1703332"/>
    <lineage>
        <taxon>Bacteria</taxon>
        <taxon>Bacillati</taxon>
        <taxon>Bacillota</taxon>
        <taxon>Clostridia</taxon>
        <taxon>Lachnospirales</taxon>
        <taxon>Lachnospiraceae</taxon>
        <taxon>Butyribacter</taxon>
    </lineage>
</organism>
<evidence type="ECO:0000313" key="4">
    <source>
        <dbReference type="Proteomes" id="UP000050833"/>
    </source>
</evidence>
<keyword evidence="4" id="KW-1185">Reference proteome</keyword>
<name>A0AAW3JSF6_9FIRM</name>
<comment type="caution">
    <text evidence="3">The sequence shown here is derived from an EMBL/GenBank/DDBJ whole genome shotgun (WGS) entry which is preliminary data.</text>
</comment>